<dbReference type="RefSeq" id="WP_073294344.1">
    <property type="nucleotide sequence ID" value="NZ_FQUF01000002.1"/>
</dbReference>
<proteinExistence type="inferred from homology"/>
<name>A0A1M4S523_9LACT</name>
<dbReference type="PANTHER" id="PTHR10513">
    <property type="entry name" value="DEOXYNUCLEOSIDE KINASE"/>
    <property type="match status" value="1"/>
</dbReference>
<evidence type="ECO:0000313" key="6">
    <source>
        <dbReference type="EMBL" id="SHE27303.1"/>
    </source>
</evidence>
<evidence type="ECO:0000313" key="7">
    <source>
        <dbReference type="Proteomes" id="UP000184128"/>
    </source>
</evidence>
<dbReference type="PIRSF" id="PIRSF000705">
    <property type="entry name" value="DNK"/>
    <property type="match status" value="1"/>
</dbReference>
<evidence type="ECO:0000259" key="5">
    <source>
        <dbReference type="Pfam" id="PF01712"/>
    </source>
</evidence>
<feature type="domain" description="Deoxynucleoside kinase" evidence="5">
    <location>
        <begin position="4"/>
        <end position="211"/>
    </location>
</feature>
<keyword evidence="6" id="KW-0808">Transferase</keyword>
<feature type="binding site" evidence="4">
    <location>
        <begin position="146"/>
        <end position="150"/>
    </location>
    <ligand>
        <name>ATP</name>
        <dbReference type="ChEBI" id="CHEBI:30616"/>
    </ligand>
</feature>
<keyword evidence="6" id="KW-0418">Kinase</keyword>
<dbReference type="CDD" id="cd01673">
    <property type="entry name" value="dNK"/>
    <property type="match status" value="1"/>
</dbReference>
<sequence length="226" mass="26573">MSVIVVGGMIGAGKTSVAKLLGQELGSDVFFEQVDNNPLLELFYTATEEEEQEKRYPFLLQLTFLSSRFRSIKEALVDRNNVLDRSIYEDWYFCKINYDIGRISELEFKIYEELLENMMEELDELPKKAPDLMVYLHGSFEEILRRIGTRGRDFEQDESLMAYYKTLWEGYDDWVDHHYDASQVLKIDIDKYDIVHNPNDAKEVVDMVKKALEKRDAQMLEENHSL</sequence>
<dbReference type="GO" id="GO:0005737">
    <property type="term" value="C:cytoplasm"/>
    <property type="evidence" value="ECO:0007669"/>
    <property type="project" value="TreeGrafter"/>
</dbReference>
<evidence type="ECO:0000256" key="3">
    <source>
        <dbReference type="PIRSR" id="PIRSR000705-2"/>
    </source>
</evidence>
<evidence type="ECO:0000256" key="4">
    <source>
        <dbReference type="PIRSR" id="PIRSR000705-3"/>
    </source>
</evidence>
<dbReference type="InterPro" id="IPR027417">
    <property type="entry name" value="P-loop_NTPase"/>
</dbReference>
<feature type="binding site" evidence="3">
    <location>
        <position position="155"/>
    </location>
    <ligand>
        <name>substrate</name>
    </ligand>
</feature>
<dbReference type="Pfam" id="PF01712">
    <property type="entry name" value="dNK"/>
    <property type="match status" value="1"/>
</dbReference>
<dbReference type="InterPro" id="IPR050566">
    <property type="entry name" value="Deoxyribonucleoside_kinase"/>
</dbReference>
<keyword evidence="7" id="KW-1185">Reference proteome</keyword>
<dbReference type="EMBL" id="FQUF01000002">
    <property type="protein sequence ID" value="SHE27303.1"/>
    <property type="molecule type" value="Genomic_DNA"/>
</dbReference>
<dbReference type="GO" id="GO:0019136">
    <property type="term" value="F:deoxynucleoside kinase activity"/>
    <property type="evidence" value="ECO:0007669"/>
    <property type="project" value="InterPro"/>
</dbReference>
<feature type="binding site" evidence="4">
    <location>
        <begin position="8"/>
        <end position="16"/>
    </location>
    <ligand>
        <name>ATP</name>
        <dbReference type="ChEBI" id="CHEBI:30616"/>
    </ligand>
</feature>
<dbReference type="AlphaFoldDB" id="A0A1M4S523"/>
<dbReference type="InterPro" id="IPR002624">
    <property type="entry name" value="DCK/DGK"/>
</dbReference>
<dbReference type="Gene3D" id="3.40.50.300">
    <property type="entry name" value="P-loop containing nucleotide triphosphate hydrolases"/>
    <property type="match status" value="1"/>
</dbReference>
<comment type="similarity">
    <text evidence="1">Belongs to the DCK/DGK family.</text>
</comment>
<organism evidence="6 7">
    <name type="scientific">Atopostipes suicloacalis DSM 15692</name>
    <dbReference type="NCBI Taxonomy" id="1121025"/>
    <lineage>
        <taxon>Bacteria</taxon>
        <taxon>Bacillati</taxon>
        <taxon>Bacillota</taxon>
        <taxon>Bacilli</taxon>
        <taxon>Lactobacillales</taxon>
        <taxon>Carnobacteriaceae</taxon>
        <taxon>Atopostipes</taxon>
    </lineage>
</organism>
<reference evidence="6 7" key="1">
    <citation type="submission" date="2016-11" db="EMBL/GenBank/DDBJ databases">
        <authorList>
            <person name="Jaros S."/>
            <person name="Januszkiewicz K."/>
            <person name="Wedrychowicz H."/>
        </authorList>
    </citation>
    <scope>NUCLEOTIDE SEQUENCE [LARGE SCALE GENOMIC DNA]</scope>
    <source>
        <strain evidence="6 7">DSM 15692</strain>
    </source>
</reference>
<feature type="active site" description="Proton acceptor" evidence="2">
    <location>
        <position position="84"/>
    </location>
</feature>
<dbReference type="STRING" id="1121025.SAMN02745249_00024"/>
<feature type="binding site" evidence="3">
    <location>
        <position position="85"/>
    </location>
    <ligand>
        <name>substrate</name>
    </ligand>
</feature>
<evidence type="ECO:0000256" key="2">
    <source>
        <dbReference type="PIRSR" id="PIRSR000705-1"/>
    </source>
</evidence>
<dbReference type="OrthoDB" id="9776634at2"/>
<dbReference type="GO" id="GO:0005524">
    <property type="term" value="F:ATP binding"/>
    <property type="evidence" value="ECO:0007669"/>
    <property type="project" value="UniProtKB-KW"/>
</dbReference>
<dbReference type="PANTHER" id="PTHR10513:SF35">
    <property type="entry name" value="DEOXYADENOSINE KINASE"/>
    <property type="match status" value="1"/>
</dbReference>
<keyword evidence="4" id="KW-0067">ATP-binding</keyword>
<dbReference type="InterPro" id="IPR031314">
    <property type="entry name" value="DNK_dom"/>
</dbReference>
<accession>A0A1M4S523</accession>
<dbReference type="Proteomes" id="UP000184128">
    <property type="component" value="Unassembled WGS sequence"/>
</dbReference>
<feature type="binding site" evidence="3">
    <location>
        <position position="32"/>
    </location>
    <ligand>
        <name>substrate</name>
    </ligand>
</feature>
<keyword evidence="4" id="KW-0547">Nucleotide-binding</keyword>
<evidence type="ECO:0000256" key="1">
    <source>
        <dbReference type="ARBA" id="ARBA00007420"/>
    </source>
</evidence>
<feature type="binding site" evidence="3">
    <location>
        <position position="61"/>
    </location>
    <ligand>
        <name>substrate</name>
    </ligand>
</feature>
<protein>
    <submittedName>
        <fullName evidence="6">Deoxyadenosine/deoxycytidine kinase</fullName>
    </submittedName>
</protein>
<dbReference type="SUPFAM" id="SSF52540">
    <property type="entry name" value="P-loop containing nucleoside triphosphate hydrolases"/>
    <property type="match status" value="1"/>
</dbReference>
<gene>
    <name evidence="6" type="ORF">SAMN02745249_00024</name>
</gene>
<feature type="binding site" evidence="3">
    <location>
        <position position="90"/>
    </location>
    <ligand>
        <name>substrate</name>
    </ligand>
</feature>
<feature type="binding site" evidence="3">
    <location>
        <position position="44"/>
    </location>
    <ligand>
        <name>substrate</name>
    </ligand>
</feature>